<accession>A0A0L8LDW2</accession>
<sequence length="130" mass="14183">MAADLHVYLSYRDTEAALAWLSEIGFELVRRQDAEDGSLAHAEIRYGDVVLMVAGAHAEYSRPALHGISTGSGLYLCLPSPSAVDQWYFHAVSAGGVPVIEPEATEWGTRRARVLDPEGHEWSVGTYRPG</sequence>
<reference evidence="2 3" key="1">
    <citation type="submission" date="2015-06" db="EMBL/GenBank/DDBJ databases">
        <authorList>
            <person name="Hoefler B.C."/>
            <person name="Straight P.D."/>
        </authorList>
    </citation>
    <scope>NUCLEOTIDE SEQUENCE [LARGE SCALE GENOMIC DNA]</scope>
    <source>
        <strain evidence="2 3">NRRL 3427</strain>
    </source>
</reference>
<keyword evidence="2" id="KW-0223">Dioxygenase</keyword>
<dbReference type="PATRIC" id="fig|1938.6.peg.499"/>
<dbReference type="Gene3D" id="3.30.720.120">
    <property type="match status" value="1"/>
</dbReference>
<dbReference type="PROSITE" id="PS51819">
    <property type="entry name" value="VOC"/>
    <property type="match status" value="1"/>
</dbReference>
<dbReference type="PANTHER" id="PTHR34109">
    <property type="entry name" value="BNAUNNG04460D PROTEIN-RELATED"/>
    <property type="match status" value="1"/>
</dbReference>
<comment type="caution">
    <text evidence="2">The sequence shown here is derived from an EMBL/GenBank/DDBJ whole genome shotgun (WGS) entry which is preliminary data.</text>
</comment>
<feature type="domain" description="VOC" evidence="1">
    <location>
        <begin position="3"/>
        <end position="127"/>
    </location>
</feature>
<dbReference type="Pfam" id="PF00903">
    <property type="entry name" value="Glyoxalase"/>
    <property type="match status" value="1"/>
</dbReference>
<dbReference type="InterPro" id="IPR029068">
    <property type="entry name" value="Glyas_Bleomycin-R_OHBP_Dase"/>
</dbReference>
<evidence type="ECO:0000313" key="2">
    <source>
        <dbReference type="EMBL" id="KOG36327.1"/>
    </source>
</evidence>
<dbReference type="InterPro" id="IPR037523">
    <property type="entry name" value="VOC_core"/>
</dbReference>
<keyword evidence="2" id="KW-0560">Oxidoreductase</keyword>
<dbReference type="SUPFAM" id="SSF54593">
    <property type="entry name" value="Glyoxalase/Bleomycin resistance protein/Dihydroxybiphenyl dioxygenase"/>
    <property type="match status" value="1"/>
</dbReference>
<dbReference type="EMBL" id="LGUP01000008">
    <property type="protein sequence ID" value="KOG36327.1"/>
    <property type="molecule type" value="Genomic_DNA"/>
</dbReference>
<proteinExistence type="predicted"/>
<dbReference type="InterPro" id="IPR004360">
    <property type="entry name" value="Glyas_Fos-R_dOase_dom"/>
</dbReference>
<evidence type="ECO:0000313" key="3">
    <source>
        <dbReference type="Proteomes" id="UP000037023"/>
    </source>
</evidence>
<protein>
    <submittedName>
        <fullName evidence="2">Glyoxalase/bleomycin resistance protein/dioxygenase</fullName>
    </submittedName>
</protein>
<dbReference type="Proteomes" id="UP000037023">
    <property type="component" value="Unassembled WGS sequence"/>
</dbReference>
<evidence type="ECO:0000259" key="1">
    <source>
        <dbReference type="PROSITE" id="PS51819"/>
    </source>
</evidence>
<name>A0A0L8LDW2_STRVR</name>
<dbReference type="AlphaFoldDB" id="A0A0L8LDW2"/>
<dbReference type="Gene3D" id="3.30.720.110">
    <property type="match status" value="1"/>
</dbReference>
<dbReference type="OrthoDB" id="9809391at2"/>
<dbReference type="PANTHER" id="PTHR34109:SF1">
    <property type="entry name" value="VOC DOMAIN-CONTAINING PROTEIN"/>
    <property type="match status" value="1"/>
</dbReference>
<gene>
    <name evidence="2" type="ORF">ADK34_02345</name>
</gene>
<dbReference type="GO" id="GO:0051213">
    <property type="term" value="F:dioxygenase activity"/>
    <property type="evidence" value="ECO:0007669"/>
    <property type="project" value="UniProtKB-KW"/>
</dbReference>
<organism evidence="2 3">
    <name type="scientific">Streptomyces viridochromogenes</name>
    <dbReference type="NCBI Taxonomy" id="1938"/>
    <lineage>
        <taxon>Bacteria</taxon>
        <taxon>Bacillati</taxon>
        <taxon>Actinomycetota</taxon>
        <taxon>Actinomycetes</taxon>
        <taxon>Kitasatosporales</taxon>
        <taxon>Streptomycetaceae</taxon>
        <taxon>Streptomyces</taxon>
    </lineage>
</organism>